<keyword evidence="4 10" id="KW-0479">Metal-binding</keyword>
<dbReference type="InterPro" id="IPR013083">
    <property type="entry name" value="Znf_RING/FYVE/PHD"/>
</dbReference>
<comment type="subcellular location">
    <subcellularLocation>
        <location evidence="1">Endomembrane system</location>
        <topology evidence="1">Multi-pass membrane protein</topology>
    </subcellularLocation>
</comment>
<evidence type="ECO:0000256" key="6">
    <source>
        <dbReference type="ARBA" id="ARBA00022989"/>
    </source>
</evidence>
<feature type="transmembrane region" description="Helical" evidence="11">
    <location>
        <begin position="37"/>
        <end position="54"/>
    </location>
</feature>
<gene>
    <name evidence="13" type="ORF">LOD99_8751</name>
</gene>
<feature type="domain" description="RING-type" evidence="12">
    <location>
        <begin position="96"/>
        <end position="139"/>
    </location>
</feature>
<evidence type="ECO:0000256" key="5">
    <source>
        <dbReference type="ARBA" id="ARBA00022833"/>
    </source>
</evidence>
<proteinExistence type="predicted"/>
<evidence type="ECO:0000256" key="4">
    <source>
        <dbReference type="ARBA" id="ARBA00022771"/>
    </source>
</evidence>
<dbReference type="Pfam" id="PF06803">
    <property type="entry name" value="DUF1232"/>
    <property type="match status" value="1"/>
</dbReference>
<keyword evidence="4 10" id="KW-0863">Zinc-finger</keyword>
<evidence type="ECO:0000259" key="12">
    <source>
        <dbReference type="PROSITE" id="PS50089"/>
    </source>
</evidence>
<dbReference type="GO" id="GO:0061630">
    <property type="term" value="F:ubiquitin protein ligase activity"/>
    <property type="evidence" value="ECO:0007669"/>
    <property type="project" value="InterPro"/>
</dbReference>
<organism evidence="13 14">
    <name type="scientific">Oopsacas minuta</name>
    <dbReference type="NCBI Taxonomy" id="111878"/>
    <lineage>
        <taxon>Eukaryota</taxon>
        <taxon>Metazoa</taxon>
        <taxon>Porifera</taxon>
        <taxon>Hexactinellida</taxon>
        <taxon>Hexasterophora</taxon>
        <taxon>Lyssacinosida</taxon>
        <taxon>Leucopsacidae</taxon>
        <taxon>Oopsacas</taxon>
    </lineage>
</organism>
<evidence type="ECO:0000256" key="10">
    <source>
        <dbReference type="PROSITE-ProRule" id="PRU00175"/>
    </source>
</evidence>
<name>A0AAV7JGH8_9METZ</name>
<protein>
    <recommendedName>
        <fullName evidence="2">E3 ubiquitin-protein ligase RNF170</fullName>
    </recommendedName>
    <alternativeName>
        <fullName evidence="9">RING finger protein 170</fullName>
    </alternativeName>
    <alternativeName>
        <fullName evidence="8">RING-type E3 ubiquitin transferase RNF170</fullName>
    </alternativeName>
</protein>
<dbReference type="InterPro" id="IPR010652">
    <property type="entry name" value="DUF1232"/>
</dbReference>
<dbReference type="SMART" id="SM00184">
    <property type="entry name" value="RING"/>
    <property type="match status" value="1"/>
</dbReference>
<dbReference type="Gene3D" id="3.30.40.10">
    <property type="entry name" value="Zinc/RING finger domain, C3HC4 (zinc finger)"/>
    <property type="match status" value="1"/>
</dbReference>
<evidence type="ECO:0000256" key="3">
    <source>
        <dbReference type="ARBA" id="ARBA00022692"/>
    </source>
</evidence>
<dbReference type="PROSITE" id="PS50089">
    <property type="entry name" value="ZF_RING_2"/>
    <property type="match status" value="1"/>
</dbReference>
<dbReference type="PANTHER" id="PTHR22894:SF5">
    <property type="entry name" value="RING-TYPE DOMAIN-CONTAINING PROTEIN"/>
    <property type="match status" value="1"/>
</dbReference>
<dbReference type="PANTHER" id="PTHR22894">
    <property type="entry name" value="RING-TYPE DOMAIN-CONTAINING PROTEIN"/>
    <property type="match status" value="1"/>
</dbReference>
<feature type="transmembrane region" description="Helical" evidence="11">
    <location>
        <begin position="200"/>
        <end position="222"/>
    </location>
</feature>
<keyword evidence="5" id="KW-0862">Zinc</keyword>
<dbReference type="EMBL" id="JAKMXF010000341">
    <property type="protein sequence ID" value="KAI6647574.1"/>
    <property type="molecule type" value="Genomic_DNA"/>
</dbReference>
<sequence>MQLSLILLLSIADMNIDTILSYNIIPIEGLAPELVNSLFLFLLSSIAAAVAVYVHGCRVNRGIHPALLDQVEEVRTNLVALPQAPDREGLPHQDSCPICMTPPTLPVETNCGHIFCINCFTMYWTHVGDFSTTKCPMCRSRVTLLMLTQPRETYAADTDNLQKVEAYNRRHSGQPRTLIEQLYDTPAFLRHMFREFFTPGMLHITYIGRIIVILIGLLIYLLSPLDIIPESVFGIFGLVDDIFIALIILCSLGNMYRALLIDRDYRD</sequence>
<evidence type="ECO:0000313" key="13">
    <source>
        <dbReference type="EMBL" id="KAI6647574.1"/>
    </source>
</evidence>
<dbReference type="Proteomes" id="UP001165289">
    <property type="component" value="Unassembled WGS sequence"/>
</dbReference>
<dbReference type="GO" id="GO:0012505">
    <property type="term" value="C:endomembrane system"/>
    <property type="evidence" value="ECO:0007669"/>
    <property type="project" value="UniProtKB-SubCell"/>
</dbReference>
<keyword evidence="14" id="KW-1185">Reference proteome</keyword>
<comment type="caution">
    <text evidence="13">The sequence shown here is derived from an EMBL/GenBank/DDBJ whole genome shotgun (WGS) entry which is preliminary data.</text>
</comment>
<keyword evidence="6 11" id="KW-1133">Transmembrane helix</keyword>
<dbReference type="SUPFAM" id="SSF57850">
    <property type="entry name" value="RING/U-box"/>
    <property type="match status" value="1"/>
</dbReference>
<feature type="transmembrane region" description="Helical" evidence="11">
    <location>
        <begin position="242"/>
        <end position="260"/>
    </location>
</feature>
<dbReference type="AlphaFoldDB" id="A0AAV7JGH8"/>
<keyword evidence="3 11" id="KW-0812">Transmembrane</keyword>
<accession>A0AAV7JGH8</accession>
<evidence type="ECO:0000256" key="7">
    <source>
        <dbReference type="ARBA" id="ARBA00023136"/>
    </source>
</evidence>
<evidence type="ECO:0000256" key="11">
    <source>
        <dbReference type="SAM" id="Phobius"/>
    </source>
</evidence>
<dbReference type="InterPro" id="IPR001841">
    <property type="entry name" value="Znf_RING"/>
</dbReference>
<dbReference type="InterPro" id="IPR038896">
    <property type="entry name" value="RNF170"/>
</dbReference>
<reference evidence="13 14" key="1">
    <citation type="journal article" date="2023" name="BMC Biol.">
        <title>The compact genome of the sponge Oopsacas minuta (Hexactinellida) is lacking key metazoan core genes.</title>
        <authorList>
            <person name="Santini S."/>
            <person name="Schenkelaars Q."/>
            <person name="Jourda C."/>
            <person name="Duchesne M."/>
            <person name="Belahbib H."/>
            <person name="Rocher C."/>
            <person name="Selva M."/>
            <person name="Riesgo A."/>
            <person name="Vervoort M."/>
            <person name="Leys S.P."/>
            <person name="Kodjabachian L."/>
            <person name="Le Bivic A."/>
            <person name="Borchiellini C."/>
            <person name="Claverie J.M."/>
            <person name="Renard E."/>
        </authorList>
    </citation>
    <scope>NUCLEOTIDE SEQUENCE [LARGE SCALE GENOMIC DNA]</scope>
    <source>
        <strain evidence="13">SPO-2</strain>
    </source>
</reference>
<evidence type="ECO:0000313" key="14">
    <source>
        <dbReference type="Proteomes" id="UP001165289"/>
    </source>
</evidence>
<keyword evidence="7 11" id="KW-0472">Membrane</keyword>
<evidence type="ECO:0000256" key="2">
    <source>
        <dbReference type="ARBA" id="ARBA00014068"/>
    </source>
</evidence>
<evidence type="ECO:0000256" key="1">
    <source>
        <dbReference type="ARBA" id="ARBA00004127"/>
    </source>
</evidence>
<dbReference type="GO" id="GO:0008270">
    <property type="term" value="F:zinc ion binding"/>
    <property type="evidence" value="ECO:0007669"/>
    <property type="project" value="UniProtKB-KW"/>
</dbReference>
<evidence type="ECO:0000256" key="8">
    <source>
        <dbReference type="ARBA" id="ARBA00030110"/>
    </source>
</evidence>
<evidence type="ECO:0000256" key="9">
    <source>
        <dbReference type="ARBA" id="ARBA00031107"/>
    </source>
</evidence>
<dbReference type="Pfam" id="PF13920">
    <property type="entry name" value="zf-C3HC4_3"/>
    <property type="match status" value="1"/>
</dbReference>